<accession>A0A0L0FNB4</accession>
<dbReference type="Pfam" id="PF02752">
    <property type="entry name" value="Arrestin_C"/>
    <property type="match status" value="1"/>
</dbReference>
<evidence type="ECO:0000313" key="3">
    <source>
        <dbReference type="EMBL" id="KNC78277.1"/>
    </source>
</evidence>
<dbReference type="SMART" id="SM01017">
    <property type="entry name" value="Arrestin_C"/>
    <property type="match status" value="1"/>
</dbReference>
<feature type="domain" description="Arrestin C-terminal-like" evidence="2">
    <location>
        <begin position="35"/>
        <end position="222"/>
    </location>
</feature>
<dbReference type="GeneID" id="25909785"/>
<dbReference type="AlphaFoldDB" id="A0A0L0FNB4"/>
<protein>
    <recommendedName>
        <fullName evidence="2">Arrestin C-terminal-like domain-containing protein</fullName>
    </recommendedName>
</protein>
<evidence type="ECO:0000259" key="2">
    <source>
        <dbReference type="SMART" id="SM01017"/>
    </source>
</evidence>
<gene>
    <name evidence="3" type="ORF">SARC_09281</name>
</gene>
<feature type="region of interest" description="Disordered" evidence="1">
    <location>
        <begin position="269"/>
        <end position="382"/>
    </location>
</feature>
<name>A0A0L0FNB4_9EUKA</name>
<organism evidence="3 4">
    <name type="scientific">Sphaeroforma arctica JP610</name>
    <dbReference type="NCBI Taxonomy" id="667725"/>
    <lineage>
        <taxon>Eukaryota</taxon>
        <taxon>Ichthyosporea</taxon>
        <taxon>Ichthyophonida</taxon>
        <taxon>Sphaeroforma</taxon>
    </lineage>
</organism>
<keyword evidence="4" id="KW-1185">Reference proteome</keyword>
<dbReference type="InterPro" id="IPR011022">
    <property type="entry name" value="Arrestin_C-like"/>
</dbReference>
<evidence type="ECO:0000256" key="1">
    <source>
        <dbReference type="SAM" id="MobiDB-lite"/>
    </source>
</evidence>
<reference evidence="3 4" key="1">
    <citation type="submission" date="2011-02" db="EMBL/GenBank/DDBJ databases">
        <title>The Genome Sequence of Sphaeroforma arctica JP610.</title>
        <authorList>
            <consortium name="The Broad Institute Genome Sequencing Platform"/>
            <person name="Russ C."/>
            <person name="Cuomo C."/>
            <person name="Young S.K."/>
            <person name="Zeng Q."/>
            <person name="Gargeya S."/>
            <person name="Alvarado L."/>
            <person name="Berlin A."/>
            <person name="Chapman S.B."/>
            <person name="Chen Z."/>
            <person name="Freedman E."/>
            <person name="Gellesch M."/>
            <person name="Goldberg J."/>
            <person name="Griggs A."/>
            <person name="Gujja S."/>
            <person name="Heilman E."/>
            <person name="Heiman D."/>
            <person name="Howarth C."/>
            <person name="Mehta T."/>
            <person name="Neiman D."/>
            <person name="Pearson M."/>
            <person name="Roberts A."/>
            <person name="Saif S."/>
            <person name="Shea T."/>
            <person name="Shenoy N."/>
            <person name="Sisk P."/>
            <person name="Stolte C."/>
            <person name="Sykes S."/>
            <person name="White J."/>
            <person name="Yandava C."/>
            <person name="Burger G."/>
            <person name="Gray M.W."/>
            <person name="Holland P.W.H."/>
            <person name="King N."/>
            <person name="Lang F.B.F."/>
            <person name="Roger A.J."/>
            <person name="Ruiz-Trillo I."/>
            <person name="Haas B."/>
            <person name="Nusbaum C."/>
            <person name="Birren B."/>
        </authorList>
    </citation>
    <scope>NUCLEOTIDE SEQUENCE [LARGE SCALE GENOMIC DNA]</scope>
    <source>
        <strain evidence="3 4">JP610</strain>
    </source>
</reference>
<feature type="compositionally biased region" description="Basic and acidic residues" evidence="1">
    <location>
        <begin position="271"/>
        <end position="320"/>
    </location>
</feature>
<sequence length="382" mass="42596">MYCTRSLNLCTCIHTSYICPCSEQANAWRRTLVSGKRRLNVDVRLTKNVYYEDEDVVVIVDVNNETGDKIKSISAKLFQKVVLKAPHKVPVTKEQMLAKAKVKEGLPGPNSDGEVEVRVAPTVPDNNNDVCIRDVSKNDSALEKSASFTVETGSGDPSPAHDCKRSLAPTVFFTDPRPERPESLKVSFHVSYSVLVTVSRGHGMGKKIEIQLPFTLGDNVDNMEVTPRRHKSGSLITSSHKSLLSMVGLGVTKEVQALSAYGEEDIVEEQNQQREAKQLEKEEKKAAKQRQADEKEELRAMREKQKQAKRDLRKSRDDLSKSTSKSITPQPNTAGLQDVSRAKMLSPVPKTTEEEVKEKAVDAQYEHQHEARDDGVIMDAKL</sequence>
<dbReference type="EMBL" id="KQ242522">
    <property type="protein sequence ID" value="KNC78277.1"/>
    <property type="molecule type" value="Genomic_DNA"/>
</dbReference>
<feature type="compositionally biased region" description="Basic and acidic residues" evidence="1">
    <location>
        <begin position="351"/>
        <end position="382"/>
    </location>
</feature>
<dbReference type="InterPro" id="IPR014752">
    <property type="entry name" value="Arrestin-like_C"/>
</dbReference>
<evidence type="ECO:0000313" key="4">
    <source>
        <dbReference type="Proteomes" id="UP000054560"/>
    </source>
</evidence>
<proteinExistence type="predicted"/>
<dbReference type="Proteomes" id="UP000054560">
    <property type="component" value="Unassembled WGS sequence"/>
</dbReference>
<feature type="compositionally biased region" description="Polar residues" evidence="1">
    <location>
        <begin position="321"/>
        <end position="335"/>
    </location>
</feature>
<dbReference type="RefSeq" id="XP_014152179.1">
    <property type="nucleotide sequence ID" value="XM_014296704.1"/>
</dbReference>
<dbReference type="SUPFAM" id="SSF81296">
    <property type="entry name" value="E set domains"/>
    <property type="match status" value="1"/>
</dbReference>
<dbReference type="Gene3D" id="2.60.40.640">
    <property type="match status" value="1"/>
</dbReference>
<dbReference type="InterPro" id="IPR014756">
    <property type="entry name" value="Ig_E-set"/>
</dbReference>